<comment type="caution">
    <text evidence="2">The sequence shown here is derived from an EMBL/GenBank/DDBJ whole genome shotgun (WGS) entry which is preliminary data.</text>
</comment>
<feature type="region of interest" description="Disordered" evidence="1">
    <location>
        <begin position="1"/>
        <end position="20"/>
    </location>
</feature>
<reference evidence="2 3" key="1">
    <citation type="journal article" date="2023" name="G3 (Bethesda)">
        <title>A haplotype-resolved chromosome-scale genome for Quercus rubra L. provides insights into the genetics of adaptive traits for red oak species.</title>
        <authorList>
            <person name="Kapoor B."/>
            <person name="Jenkins J."/>
            <person name="Schmutz J."/>
            <person name="Zhebentyayeva T."/>
            <person name="Kuelheim C."/>
            <person name="Coggeshall M."/>
            <person name="Heim C."/>
            <person name="Lasky J.R."/>
            <person name="Leites L."/>
            <person name="Islam-Faridi N."/>
            <person name="Romero-Severson J."/>
            <person name="DeLeo V.L."/>
            <person name="Lucas S.M."/>
            <person name="Lazic D."/>
            <person name="Gailing O."/>
            <person name="Carlson J."/>
            <person name="Staton M."/>
        </authorList>
    </citation>
    <scope>NUCLEOTIDE SEQUENCE [LARGE SCALE GENOMIC DNA]</scope>
    <source>
        <strain evidence="2">Pseudo-F2</strain>
    </source>
</reference>
<sequence length="104" mass="11693">MLKLVRVEGSNASSGKDSNSSQLLQIMKSLRDVFKLEGKPSLGNESNFGHLYNCKDERDGRRVTIPLGSDFNFLQLKTSISVNFRAQIPPLRKDTKVGHLEIFK</sequence>
<evidence type="ECO:0000256" key="1">
    <source>
        <dbReference type="SAM" id="MobiDB-lite"/>
    </source>
</evidence>
<accession>A0AAN7FG47</accession>
<organism evidence="2 3">
    <name type="scientific">Quercus rubra</name>
    <name type="common">Northern red oak</name>
    <name type="synonym">Quercus borealis</name>
    <dbReference type="NCBI Taxonomy" id="3512"/>
    <lineage>
        <taxon>Eukaryota</taxon>
        <taxon>Viridiplantae</taxon>
        <taxon>Streptophyta</taxon>
        <taxon>Embryophyta</taxon>
        <taxon>Tracheophyta</taxon>
        <taxon>Spermatophyta</taxon>
        <taxon>Magnoliopsida</taxon>
        <taxon>eudicotyledons</taxon>
        <taxon>Gunneridae</taxon>
        <taxon>Pentapetalae</taxon>
        <taxon>rosids</taxon>
        <taxon>fabids</taxon>
        <taxon>Fagales</taxon>
        <taxon>Fagaceae</taxon>
        <taxon>Quercus</taxon>
    </lineage>
</organism>
<dbReference type="AlphaFoldDB" id="A0AAN7FG47"/>
<feature type="compositionally biased region" description="Low complexity" evidence="1">
    <location>
        <begin position="9"/>
        <end position="20"/>
    </location>
</feature>
<dbReference type="EMBL" id="JAXUIC010000004">
    <property type="protein sequence ID" value="KAK4592157.1"/>
    <property type="molecule type" value="Genomic_DNA"/>
</dbReference>
<name>A0AAN7FG47_QUERU</name>
<gene>
    <name evidence="2" type="ORF">RGQ29_016600</name>
</gene>
<proteinExistence type="predicted"/>
<dbReference type="Proteomes" id="UP001324115">
    <property type="component" value="Unassembled WGS sequence"/>
</dbReference>
<keyword evidence="3" id="KW-1185">Reference proteome</keyword>
<evidence type="ECO:0000313" key="2">
    <source>
        <dbReference type="EMBL" id="KAK4592157.1"/>
    </source>
</evidence>
<protein>
    <submittedName>
        <fullName evidence="2">Uncharacterized protein</fullName>
    </submittedName>
</protein>
<evidence type="ECO:0000313" key="3">
    <source>
        <dbReference type="Proteomes" id="UP001324115"/>
    </source>
</evidence>